<dbReference type="InterPro" id="IPR020806">
    <property type="entry name" value="PKS_PP-bd"/>
</dbReference>
<keyword evidence="7" id="KW-1185">Reference proteome</keyword>
<dbReference type="Gene3D" id="3.30.559.30">
    <property type="entry name" value="Nonribosomal peptide synthetase, condensation domain"/>
    <property type="match status" value="3"/>
</dbReference>
<dbReference type="SMART" id="SM00823">
    <property type="entry name" value="PKS_PP"/>
    <property type="match status" value="2"/>
</dbReference>
<dbReference type="NCBIfam" id="NF003417">
    <property type="entry name" value="PRK04813.1"/>
    <property type="match status" value="2"/>
</dbReference>
<evidence type="ECO:0000259" key="5">
    <source>
        <dbReference type="PROSITE" id="PS50075"/>
    </source>
</evidence>
<dbReference type="GO" id="GO:0043041">
    <property type="term" value="P:amino acid activation for nonribosomal peptide biosynthetic process"/>
    <property type="evidence" value="ECO:0007669"/>
    <property type="project" value="TreeGrafter"/>
</dbReference>
<dbReference type="InterPro" id="IPR023213">
    <property type="entry name" value="CAT-like_dom_sf"/>
</dbReference>
<evidence type="ECO:0000256" key="4">
    <source>
        <dbReference type="ARBA" id="ARBA00022553"/>
    </source>
</evidence>
<dbReference type="Gene3D" id="2.30.38.10">
    <property type="entry name" value="Luciferase, Domain 3"/>
    <property type="match status" value="1"/>
</dbReference>
<keyword evidence="4" id="KW-0597">Phosphoprotein</keyword>
<dbReference type="InterPro" id="IPR042099">
    <property type="entry name" value="ANL_N_sf"/>
</dbReference>
<dbReference type="PROSITE" id="PS00455">
    <property type="entry name" value="AMP_BINDING"/>
    <property type="match status" value="2"/>
</dbReference>
<dbReference type="PROSITE" id="PS00012">
    <property type="entry name" value="PHOSPHOPANTETHEINE"/>
    <property type="match status" value="2"/>
</dbReference>
<dbReference type="Gene3D" id="1.10.1200.10">
    <property type="entry name" value="ACP-like"/>
    <property type="match status" value="2"/>
</dbReference>
<organism evidence="6 7">
    <name type="scientific">Anabaenopsis circularis NIES-21</name>
    <dbReference type="NCBI Taxonomy" id="1085406"/>
    <lineage>
        <taxon>Bacteria</taxon>
        <taxon>Bacillati</taxon>
        <taxon>Cyanobacteriota</taxon>
        <taxon>Cyanophyceae</taxon>
        <taxon>Nostocales</taxon>
        <taxon>Nodulariaceae</taxon>
        <taxon>Anabaenopsis</taxon>
    </lineage>
</organism>
<dbReference type="InterPro" id="IPR036736">
    <property type="entry name" value="ACP-like_sf"/>
</dbReference>
<dbReference type="GO" id="GO:0005829">
    <property type="term" value="C:cytosol"/>
    <property type="evidence" value="ECO:0007669"/>
    <property type="project" value="TreeGrafter"/>
</dbReference>
<accession>A0A1Z4GCP1</accession>
<dbReference type="FunFam" id="2.30.38.10:FF:000001">
    <property type="entry name" value="Non-ribosomal peptide synthetase PvdI"/>
    <property type="match status" value="2"/>
</dbReference>
<dbReference type="Pfam" id="PF13193">
    <property type="entry name" value="AMP-binding_C"/>
    <property type="match status" value="2"/>
</dbReference>
<dbReference type="Gene3D" id="3.40.50.12780">
    <property type="entry name" value="N-terminal domain of ligase-like"/>
    <property type="match status" value="1"/>
</dbReference>
<dbReference type="PANTHER" id="PTHR45527:SF1">
    <property type="entry name" value="FATTY ACID SYNTHASE"/>
    <property type="match status" value="1"/>
</dbReference>
<dbReference type="InterPro" id="IPR009081">
    <property type="entry name" value="PP-bd_ACP"/>
</dbReference>
<dbReference type="CDD" id="cd12116">
    <property type="entry name" value="A_NRPS_Ta1_like"/>
    <property type="match status" value="1"/>
</dbReference>
<dbReference type="EMBL" id="AP018174">
    <property type="protein sequence ID" value="BAY15303.1"/>
    <property type="molecule type" value="Genomic_DNA"/>
</dbReference>
<dbReference type="PROSITE" id="PS50075">
    <property type="entry name" value="CARRIER"/>
    <property type="match status" value="2"/>
</dbReference>
<dbReference type="GO" id="GO:0044550">
    <property type="term" value="P:secondary metabolite biosynthetic process"/>
    <property type="evidence" value="ECO:0007669"/>
    <property type="project" value="UniProtKB-ARBA"/>
</dbReference>
<comment type="similarity">
    <text evidence="2">Belongs to the ATP-dependent AMP-binding enzyme family.</text>
</comment>
<feature type="domain" description="Carrier" evidence="5">
    <location>
        <begin position="2036"/>
        <end position="2111"/>
    </location>
</feature>
<dbReference type="FunFam" id="3.30.300.30:FF:000010">
    <property type="entry name" value="Enterobactin synthetase component F"/>
    <property type="match status" value="2"/>
</dbReference>
<dbReference type="Gene3D" id="3.30.559.10">
    <property type="entry name" value="Chloramphenicol acetyltransferase-like domain"/>
    <property type="match status" value="3"/>
</dbReference>
<feature type="domain" description="Carrier" evidence="5">
    <location>
        <begin position="982"/>
        <end position="1057"/>
    </location>
</feature>
<evidence type="ECO:0000256" key="1">
    <source>
        <dbReference type="ARBA" id="ARBA00001957"/>
    </source>
</evidence>
<name>A0A1Z4GCP1_9CYAN</name>
<dbReference type="SUPFAM" id="SSF56801">
    <property type="entry name" value="Acetyl-CoA synthetase-like"/>
    <property type="match status" value="2"/>
</dbReference>
<dbReference type="Gene3D" id="3.30.300.30">
    <property type="match status" value="2"/>
</dbReference>
<dbReference type="NCBIfam" id="TIGR01733">
    <property type="entry name" value="AA-adenyl-dom"/>
    <property type="match status" value="2"/>
</dbReference>
<dbReference type="Pfam" id="PF00501">
    <property type="entry name" value="AMP-binding"/>
    <property type="match status" value="2"/>
</dbReference>
<dbReference type="GO" id="GO:0003824">
    <property type="term" value="F:catalytic activity"/>
    <property type="evidence" value="ECO:0007669"/>
    <property type="project" value="InterPro"/>
</dbReference>
<dbReference type="CDD" id="cd19531">
    <property type="entry name" value="LCL_NRPS-like"/>
    <property type="match status" value="2"/>
</dbReference>
<dbReference type="FunFam" id="3.40.50.12780:FF:000012">
    <property type="entry name" value="Non-ribosomal peptide synthetase"/>
    <property type="match status" value="2"/>
</dbReference>
<dbReference type="GO" id="GO:0008610">
    <property type="term" value="P:lipid biosynthetic process"/>
    <property type="evidence" value="ECO:0007669"/>
    <property type="project" value="UniProtKB-ARBA"/>
</dbReference>
<dbReference type="Pfam" id="PF00668">
    <property type="entry name" value="Condensation"/>
    <property type="match status" value="3"/>
</dbReference>
<dbReference type="Pfam" id="PF00550">
    <property type="entry name" value="PP-binding"/>
    <property type="match status" value="2"/>
</dbReference>
<dbReference type="GO" id="GO:0031177">
    <property type="term" value="F:phosphopantetheine binding"/>
    <property type="evidence" value="ECO:0007669"/>
    <property type="project" value="InterPro"/>
</dbReference>
<dbReference type="InterPro" id="IPR025110">
    <property type="entry name" value="AMP-bd_C"/>
</dbReference>
<proteinExistence type="inferred from homology"/>
<dbReference type="SUPFAM" id="SSF47336">
    <property type="entry name" value="ACP-like"/>
    <property type="match status" value="2"/>
</dbReference>
<dbReference type="InterPro" id="IPR000873">
    <property type="entry name" value="AMP-dep_synth/lig_dom"/>
</dbReference>
<dbReference type="InterPro" id="IPR045851">
    <property type="entry name" value="AMP-bd_C_sf"/>
</dbReference>
<dbReference type="InterPro" id="IPR001242">
    <property type="entry name" value="Condensation_dom"/>
</dbReference>
<dbReference type="CDD" id="cd05930">
    <property type="entry name" value="A_NRPS"/>
    <property type="match status" value="1"/>
</dbReference>
<dbReference type="Proteomes" id="UP000218287">
    <property type="component" value="Chromosome"/>
</dbReference>
<dbReference type="InterPro" id="IPR010071">
    <property type="entry name" value="AA_adenyl_dom"/>
</dbReference>
<dbReference type="GO" id="GO:0072330">
    <property type="term" value="P:monocarboxylic acid biosynthetic process"/>
    <property type="evidence" value="ECO:0007669"/>
    <property type="project" value="UniProtKB-ARBA"/>
</dbReference>
<dbReference type="FunFam" id="1.10.1200.10:FF:000005">
    <property type="entry name" value="Nonribosomal peptide synthetase 1"/>
    <property type="match status" value="1"/>
</dbReference>
<dbReference type="PANTHER" id="PTHR45527">
    <property type="entry name" value="NONRIBOSOMAL PEPTIDE SYNTHETASE"/>
    <property type="match status" value="1"/>
</dbReference>
<dbReference type="FunFam" id="3.30.559.10:FF:000012">
    <property type="entry name" value="Non-ribosomal peptide synthetase"/>
    <property type="match status" value="2"/>
</dbReference>
<gene>
    <name evidence="6" type="ORF">NIES21_11190</name>
</gene>
<dbReference type="Gene3D" id="3.40.50.980">
    <property type="match status" value="2"/>
</dbReference>
<evidence type="ECO:0000313" key="7">
    <source>
        <dbReference type="Proteomes" id="UP000218287"/>
    </source>
</evidence>
<dbReference type="FunFam" id="3.40.50.980:FF:000001">
    <property type="entry name" value="Non-ribosomal peptide synthetase"/>
    <property type="match status" value="2"/>
</dbReference>
<sequence>MFQEIQGFQLSPQQKHLWQLQQTDSQIYQVKAAVSITGNLDIQLLRNALETVVNRHEILRTNYKCLPGMTIPVQVITEPKLNWQNNYDLTKYTSEVQQEKLQLLFQQFSQQDFILEVGNNLHLALVTLAVNQYVLFISLPALSADRETLKNLIKEISYIYADKYDSQAEIIQYADLAMWQNELLSAADTELGREYWNKQDFSGIQALQLPIEKENVSELGFQPQTHTFRLDADLVAQIETQYQSALANFFLACWNILLWRLTGQDNIVIGVGTNGRKYQELESSLGLLSKYLPVKCELKEDLTLALLLNELSQTLSENYNYQEYFSVNILKDVAANNQILLPISFEYDEIREKYNFGDISFTIENLVSCIANYQLKLACVRQDNFIDVEIAYNSNYFAAADIQRLAEQLQTLIQSAISEPKAAINQLKILSNSEIQILSELNNTKLVYPVNQCIHHLFEAQVARTPDKVALVFAEQQLTYEQLNHRANQIAHHLQKLGVGAEVLVGLCVERSLDFVLGILGILKAGGAYIPLDPTYPQERLAYMLQNSQPKVLLTKECLIKELPAHTATVVCLDIDGDVIAQESKENLHQTAVAANLAYLIYTSGSTGKPKGVRVTHTNLCHYVQAMQTALGIVGEDRYLHTASIAFSSSVRQLMVPLTKGATVVIATAEQRKDPLVLLAEVQQQQVTVIDIVPSYWRNCNHLLSSLQPEVRTKLLNNNLRLIVSASEPLLSDICTQWRFGFQHNASLINMFGQTETCGIVAVNPIAIGEAPPSAIAQNEPIKIVPLGRPIANTQIYILDQYLQPLPMGVAGELYIAGLGIGQGYLHRPDLTADRFIPNPFSTEPGTRLYKTGDLGRYLPDGTVEFIGRSDHQVKIRGFRIELAEIEAVLCQHPSVREAVVIAREDAGEKRLVAYLVSNDQNLQNSNFSNCRSFLKERLPDYMLPAHFVMLEALPLTPNGKINRQALPTLEQIQLQTNAQKTPLTPVEEVIAGIWAQILSIGQVNIDENFFELGGHSLLATQVVSQLRTAFQIDLPLRSLFEYPTVTTLAEHIEIARKAGGQLQLPPIQPVVRDGVLPLAFAQIRLWFLAQLDPGSSTYNLSRALKLQGALNITALEQSLNEIISRHEVLRTSFTCVDEQPVQVINYDCSIKIPIINLQDLSAEAREIEVKKLLKQEAQTSFDLTTAPLLKTLLIQLAAQEYVLIFTIHHIIADGWSAGVIVRELAALYESFYNNKSSQLSELPIQYGDFAIWQRQWLQGEIFQQQMNYWKQQLSGSLPVLELPTDRPRSAIQTFAGRKQFFTISPTLTAALKTLSQQEGVTLFMTLLAAFQTLLYRYTGQEDILVGSPIANRNRKEIEELIGCFVNTIVLRANVAGNLSFRDLLKRVREVTLGAYSHQDLPFEQLVEELQPNRNLSYTPLFQVMFALQNAPMTELKLPGLSINIEEVDTETSRFDLTLFLTETHQGLMGVFEYNSDLFDAETITRIQGNFQTLLDGVVSNPEQNLVSLPILTPPEIQQLLAAQNNTQTDYPSVCIHQLFEAQVEQTPDAVAVVFENEQLTYQELNQRANQLAHYLRKLGVGAEVLVGICVERSLEMIVGLLGILKAGGAYIPLDPAYPQERLGYMLADSQLSMLITQKSLLENLPPHQAQVVCLDEEWEKIAQQKTSNLTHELTPENLAYIIYTSGSTGKPKGVQIAHSAVVNFLTAMRQKPGLTPQDILLSVTTLSFDIAGLEIFLPLIVGAQTVIISRQIASDGVQLSEQLTATGATVMQATPATWRMLLAAGWRGNKQLKILCGGEALDYTLAQQLQQRGKEVWNLYGPTETTIWSAAFLVKDSVAIAHPIANTQFYILDAYNQLVPIGVTGELHIGGAGLARSYLHQPELTAQKFISNPFNLDSAARLYKTGDLVRYRANGTIEFLGRIDNQVKLRGFRIELGEIEAVLNQHPDVQASVVIVREDEPGNQRLIAYVVPQPDETLVITELRQFLADKLPNYMLPAAFVTLAKLPLTPNGKIDRRALPTLETTITNLAAVFVAPRSTIEAAIAEIWQQVLGIAQVGINDNFFELGGHSLLATQVISRLRKILRIDLPLRALFASPTVAELATTIQQTTAKLELNTVVIPRIEREANLPLSFAQTRLWLLEQLYPGNSTYNIFAAVKLSGDLNITALEQSLNEIITRHEVLRTTFSLVNGQVYQAIAPTLTLHLPVIDLCHVPVAERAAEVERLAIIESHCTFDLTQLPLLQCTLLHLDENEHIALLTIHHIVADGWSMGILIKELATLYTALCTGEIASLPELQIQYADFAIWQREWFQGEVLQTQLDYWQQELQNLPILQLPTDFPRPSQRTFRGAKQTLIFNQHLSQAIKQLSSETEVTLFMTVLAGFQTLLHCYTNQNDIVVGTDVANRNQTEIEGLIGFFVNQLVLRTDMTGNPSFRELLDRVRDRTLSAYTHQDLPFDKLVEVLNPERDFSRSPLFQVKCILQNAPMPVLELPGLILNLLDIDKEIAEFDLLLILTDTEQGLVANLKYSTDLFKATTASQILQNLEILMSRIVSQPDVKLLELKTMLIEANKQQRVVQEQEYQQTLQQNLINIKRRSN</sequence>
<reference evidence="6 7" key="1">
    <citation type="submission" date="2017-06" db="EMBL/GenBank/DDBJ databases">
        <title>Genome sequencing of cyanobaciteial culture collection at National Institute for Environmental Studies (NIES).</title>
        <authorList>
            <person name="Hirose Y."/>
            <person name="Shimura Y."/>
            <person name="Fujisawa T."/>
            <person name="Nakamura Y."/>
            <person name="Kawachi M."/>
        </authorList>
    </citation>
    <scope>NUCLEOTIDE SEQUENCE [LARGE SCALE GENOMIC DNA]</scope>
    <source>
        <strain evidence="6 7">NIES-21</strain>
    </source>
</reference>
<comment type="cofactor">
    <cofactor evidence="1">
        <name>pantetheine 4'-phosphate</name>
        <dbReference type="ChEBI" id="CHEBI:47942"/>
    </cofactor>
</comment>
<evidence type="ECO:0000256" key="3">
    <source>
        <dbReference type="ARBA" id="ARBA00022450"/>
    </source>
</evidence>
<dbReference type="InterPro" id="IPR006162">
    <property type="entry name" value="Ppantetheine_attach_site"/>
</dbReference>
<evidence type="ECO:0000313" key="6">
    <source>
        <dbReference type="EMBL" id="BAY15303.1"/>
    </source>
</evidence>
<dbReference type="InterPro" id="IPR020845">
    <property type="entry name" value="AMP-binding_CS"/>
</dbReference>
<dbReference type="SUPFAM" id="SSF52777">
    <property type="entry name" value="CoA-dependent acyltransferases"/>
    <property type="match status" value="6"/>
</dbReference>
<evidence type="ECO:0000256" key="2">
    <source>
        <dbReference type="ARBA" id="ARBA00006432"/>
    </source>
</evidence>
<protein>
    <submittedName>
        <fullName evidence="6">Amino acid adenylation domain-containing protein</fullName>
    </submittedName>
</protein>
<dbReference type="OrthoDB" id="9757538at2"/>
<dbReference type="FunFam" id="1.10.1200.10:FF:000016">
    <property type="entry name" value="Non-ribosomal peptide synthase"/>
    <property type="match status" value="1"/>
</dbReference>
<keyword evidence="3" id="KW-0596">Phosphopantetheine</keyword>